<evidence type="ECO:0000256" key="3">
    <source>
        <dbReference type="ARBA" id="ARBA00022723"/>
    </source>
</evidence>
<dbReference type="GO" id="GO:0051539">
    <property type="term" value="F:4 iron, 4 sulfur cluster binding"/>
    <property type="evidence" value="ECO:0007669"/>
    <property type="project" value="UniProtKB-KW"/>
</dbReference>
<evidence type="ECO:0000256" key="7">
    <source>
        <dbReference type="ARBA" id="ARBA00046313"/>
    </source>
</evidence>
<reference evidence="9 10" key="1">
    <citation type="submission" date="2017-05" db="EMBL/GenBank/DDBJ databases">
        <authorList>
            <person name="Varghese N."/>
            <person name="Submissions S."/>
        </authorList>
    </citation>
    <scope>NUCLEOTIDE SEQUENCE [LARGE SCALE GENOMIC DNA]</scope>
    <source>
        <strain evidence="9 10">DSM 21985</strain>
    </source>
</reference>
<dbReference type="InterPro" id="IPR003451">
    <property type="entry name" value="LytB/IspH"/>
</dbReference>
<dbReference type="GO" id="GO:0019288">
    <property type="term" value="P:isopentenyl diphosphate biosynthetic process, methylerythritol 4-phosphate pathway"/>
    <property type="evidence" value="ECO:0007669"/>
    <property type="project" value="InterPro"/>
</dbReference>
<dbReference type="Gene3D" id="3.40.1010.20">
    <property type="entry name" value="4-hydroxy-3-methylbut-2-enyl diphosphate reductase, catalytic domain"/>
    <property type="match status" value="2"/>
</dbReference>
<dbReference type="PANTHER" id="PTHR31619">
    <property type="entry name" value="4-HYDROXY-3-METHYLBUT-2-ENYL DIPHOSPHATE REDUCTASE, CHLOROPLASTIC"/>
    <property type="match status" value="1"/>
</dbReference>
<dbReference type="Proteomes" id="UP000317557">
    <property type="component" value="Unassembled WGS sequence"/>
</dbReference>
<accession>A0A521E4N7</accession>
<gene>
    <name evidence="9" type="ORF">SAMN06265219_110148</name>
</gene>
<dbReference type="GO" id="GO:0050992">
    <property type="term" value="P:dimethylallyl diphosphate biosynthetic process"/>
    <property type="evidence" value="ECO:0007669"/>
    <property type="project" value="InterPro"/>
</dbReference>
<keyword evidence="5" id="KW-0408">Iron</keyword>
<keyword evidence="2" id="KW-0004">4Fe-4S</keyword>
<dbReference type="Gene3D" id="3.40.50.11270">
    <property type="match status" value="1"/>
</dbReference>
<dbReference type="NCBIfam" id="TIGR00216">
    <property type="entry name" value="ispH_lytB"/>
    <property type="match status" value="1"/>
</dbReference>
<dbReference type="PANTHER" id="PTHR31619:SF5">
    <property type="entry name" value="4-HYDROXY-3-METHYLBUT-2-ENYL DIPHOSPHATE REDUCTASE, CHLOROPLASTIC"/>
    <property type="match status" value="1"/>
</dbReference>
<comment type="cofactor">
    <cofactor evidence="1">
        <name>[4Fe-4S] cluster</name>
        <dbReference type="ChEBI" id="CHEBI:49883"/>
    </cofactor>
</comment>
<dbReference type="GO" id="GO:0046872">
    <property type="term" value="F:metal ion binding"/>
    <property type="evidence" value="ECO:0007669"/>
    <property type="project" value="UniProtKB-KW"/>
</dbReference>
<comment type="pathway">
    <text evidence="8">Isoprenoid biosynthesis; dimethylallyl diphosphate biosynthesis; dimethylallyl diphosphate from (2E)-4-hydroxy-3-methylbutenyl diphosphate: step 1/1.</text>
</comment>
<keyword evidence="4" id="KW-0560">Oxidoreductase</keyword>
<name>A0A521E4N7_9BACT</name>
<evidence type="ECO:0000313" key="10">
    <source>
        <dbReference type="Proteomes" id="UP000317557"/>
    </source>
</evidence>
<dbReference type="GO" id="GO:0051745">
    <property type="term" value="F:4-hydroxy-3-methylbut-2-enyl diphosphate reductase activity"/>
    <property type="evidence" value="ECO:0007669"/>
    <property type="project" value="InterPro"/>
</dbReference>
<dbReference type="AlphaFoldDB" id="A0A521E4N7"/>
<evidence type="ECO:0000256" key="2">
    <source>
        <dbReference type="ARBA" id="ARBA00022485"/>
    </source>
</evidence>
<evidence type="ECO:0000256" key="8">
    <source>
        <dbReference type="ARBA" id="ARBA00046314"/>
    </source>
</evidence>
<organism evidence="9 10">
    <name type="scientific">Gracilimonas mengyeensis</name>
    <dbReference type="NCBI Taxonomy" id="1302730"/>
    <lineage>
        <taxon>Bacteria</taxon>
        <taxon>Pseudomonadati</taxon>
        <taxon>Balneolota</taxon>
        <taxon>Balneolia</taxon>
        <taxon>Balneolales</taxon>
        <taxon>Balneolaceae</taxon>
        <taxon>Gracilimonas</taxon>
    </lineage>
</organism>
<evidence type="ECO:0000256" key="1">
    <source>
        <dbReference type="ARBA" id="ARBA00001966"/>
    </source>
</evidence>
<dbReference type="NCBIfam" id="NF009911">
    <property type="entry name" value="PRK13371.1"/>
    <property type="match status" value="1"/>
</dbReference>
<keyword evidence="6" id="KW-0411">Iron-sulfur</keyword>
<dbReference type="CDD" id="cd13944">
    <property type="entry name" value="lytB_ispH"/>
    <property type="match status" value="1"/>
</dbReference>
<comment type="pathway">
    <text evidence="7">Isoprenoid biosynthesis; isopentenyl diphosphate biosynthesis via DXP pathway; isopentenyl diphosphate from 1-deoxy-D-xylulose 5-phosphate: step 6/6.</text>
</comment>
<sequence length="417" mass="47146">MARKKFDIPEMYQSPVIRTVKEATKVMDPMKKDLEPTKLDFGPVQFYIPRFFGFCYGVENAIDIAYRTVAENPDKNIYLLSEMIHNPTVNEDLQKRGVQFLFDTDGTERIPISSLSSDDIVIVPAFGTTLEIQEELKEVGIDPYQYNTTCPFVEKVWKRGKQLGKKDYSLVVHGKHRHEETRATFSHSADHSATVVVLNPEEAQILADIMVGDRPLSDFEKYFGHKATEGFDPIEDMKRFGVINQTTMLATETQEVMDILKEAAIKRFGESDIINHFADTSDTLCYATNENQSATIALSETDADLAIVVGGYNSSNTMHLVEILEHQFPTYHVRDASELKSPKKIHHFDQWKKEILETENWIPEKDGPLKVALTSGASCPDVLVDEVLLEILKYFGGSKSVQEVIAPYENPEALEKA</sequence>
<dbReference type="EMBL" id="FXTP01000010">
    <property type="protein sequence ID" value="SMO78899.1"/>
    <property type="molecule type" value="Genomic_DNA"/>
</dbReference>
<keyword evidence="10" id="KW-1185">Reference proteome</keyword>
<evidence type="ECO:0000256" key="6">
    <source>
        <dbReference type="ARBA" id="ARBA00023014"/>
    </source>
</evidence>
<keyword evidence="3" id="KW-0479">Metal-binding</keyword>
<proteinExistence type="predicted"/>
<dbReference type="Pfam" id="PF02401">
    <property type="entry name" value="LYTB"/>
    <property type="match status" value="1"/>
</dbReference>
<evidence type="ECO:0000256" key="4">
    <source>
        <dbReference type="ARBA" id="ARBA00023002"/>
    </source>
</evidence>
<evidence type="ECO:0000256" key="5">
    <source>
        <dbReference type="ARBA" id="ARBA00023004"/>
    </source>
</evidence>
<protein>
    <submittedName>
        <fullName evidence="9">4-hydroxy-3-methylbut-2-enyl diphosphate reductase</fullName>
    </submittedName>
</protein>
<evidence type="ECO:0000313" key="9">
    <source>
        <dbReference type="EMBL" id="SMO78899.1"/>
    </source>
</evidence>